<dbReference type="Gene3D" id="1.10.3210.10">
    <property type="entry name" value="Hypothetical protein af1432"/>
    <property type="match status" value="1"/>
</dbReference>
<comment type="caution">
    <text evidence="1">The sequence shown here is derived from an EMBL/GenBank/DDBJ whole genome shotgun (WGS) entry which is preliminary data.</text>
</comment>
<protein>
    <submittedName>
        <fullName evidence="1">Uncharacterized protein</fullName>
    </submittedName>
</protein>
<reference evidence="1" key="1">
    <citation type="journal article" date="2020" name="mSystems">
        <title>Genome- and Community-Level Interaction Insights into Carbon Utilization and Element Cycling Functions of Hydrothermarchaeota in Hydrothermal Sediment.</title>
        <authorList>
            <person name="Zhou Z."/>
            <person name="Liu Y."/>
            <person name="Xu W."/>
            <person name="Pan J."/>
            <person name="Luo Z.H."/>
            <person name="Li M."/>
        </authorList>
    </citation>
    <scope>NUCLEOTIDE SEQUENCE [LARGE SCALE GENOMIC DNA]</scope>
    <source>
        <strain evidence="1">SpSt-114</strain>
    </source>
</reference>
<evidence type="ECO:0000313" key="1">
    <source>
        <dbReference type="EMBL" id="HHO73890.1"/>
    </source>
</evidence>
<dbReference type="EMBL" id="DSAC01000052">
    <property type="protein sequence ID" value="HHO73890.1"/>
    <property type="molecule type" value="Genomic_DNA"/>
</dbReference>
<organism evidence="1">
    <name type="scientific">Thermocrinis ruber</name>
    <dbReference type="NCBI Taxonomy" id="75906"/>
    <lineage>
        <taxon>Bacteria</taxon>
        <taxon>Pseudomonadati</taxon>
        <taxon>Aquificota</taxon>
        <taxon>Aquificia</taxon>
        <taxon>Aquificales</taxon>
        <taxon>Aquificaceae</taxon>
        <taxon>Thermocrinis</taxon>
    </lineage>
</organism>
<name>A0A7C5WYX9_9AQUI</name>
<accession>A0A7C5WYX9</accession>
<proteinExistence type="predicted"/>
<gene>
    <name evidence="1" type="ORF">ENN04_04545</name>
</gene>
<dbReference type="AlphaFoldDB" id="A0A7C5WYX9"/>
<sequence>MGYLGDNSTHYFIPGIGIYNLNIERAKPVKILYDFLDEVGEIDRLKNLDHLGDVREVIDGTRHSRFDYIALIFVLIDNWAQIAKEIHAFSKVEVEPEIEAGERRLQGKDLIKCWALLLNIGHLDWTFPTKRILLEVLHDKKLHIKLIEGIEDEEIKKKAKEILEFRDYSHFYQILAYLRFKCLYEKYRNKIDEIWFKRYEWMFKKYIVDDFSDKVKESKIIHFKNLYRNVRRIAFLLSDSFYTPSGLNLSPVLLFGNPELMLSIVFDETEISNTLKFLNRQLYKSVYLNEKVLAVHSLYYSPLKEELLRKVESLKNGKNVCEFIEEIYERLDIQKIRKENRKRKSEYVPIMRFEFEGDDLGEQLKEELYKSPLVEINSNLSCYKVVWKTPLNFYVIQYNSKSNKQSSIAAFKESFDTVKKFLKDIRDKYTFDKAKFSEAKKLLEDLRDKFSETDCTKSLIESMEDCTKSLIESIENIENKYGEASYIEHKRDVIEKIAKKYIEQALKLFFNSEDVRWEWDHTSFLRSYFNFPDAVIGFVDDILEFYQKNIVSKFNEKHNETSELYREKMKGIKKELETKLEVVKILKYGEESIKGKPNVLCITISNLIAYSIHSGKQLMEVDGLILGLTTEKELFISLIEAKSGNESATRAVRSKIRDRRNNIFRGYDISNLINLVRGLDYNSIAYLVITDEKIPTI</sequence>